<dbReference type="InterPro" id="IPR027417">
    <property type="entry name" value="P-loop_NTPase"/>
</dbReference>
<dbReference type="Proteomes" id="UP001300261">
    <property type="component" value="Unassembled WGS sequence"/>
</dbReference>
<dbReference type="EMBL" id="JAPEVI010000003">
    <property type="protein sequence ID" value="MCX2725072.1"/>
    <property type="molecule type" value="Genomic_DNA"/>
</dbReference>
<dbReference type="PANTHER" id="PTHR43820">
    <property type="entry name" value="HIGH-AFFINITY BRANCHED-CHAIN AMINO ACID TRANSPORT ATP-BINDING PROTEIN LIVF"/>
    <property type="match status" value="1"/>
</dbReference>
<sequence length="242" mass="25093">MLEVIGLSVAYGKHAALENANLSVGEGKMVAILGANGAGKSSLLNAIAGRVKPASGRVVFAGQDLANVPQHELVERGLALVPEGRGIFPRLSVEENLALGALPARARVGAKAQRDKVHALFPRLTERSRQIAGTMSGGEQQMVAIARALMSNPAVLLLDEPSLGLAPIVAQDVFRALEGIRAGGLTIMLVEQNARATLAIADRAYLIEAGRIAGSGRAADLRDDPAVINAFLGGASARETNT</sequence>
<dbReference type="PROSITE" id="PS50893">
    <property type="entry name" value="ABC_TRANSPORTER_2"/>
    <property type="match status" value="1"/>
</dbReference>
<dbReference type="InterPro" id="IPR017871">
    <property type="entry name" value="ABC_transporter-like_CS"/>
</dbReference>
<keyword evidence="2" id="KW-0813">Transport</keyword>
<evidence type="ECO:0000256" key="1">
    <source>
        <dbReference type="ARBA" id="ARBA00005417"/>
    </source>
</evidence>
<organism evidence="7 8">
    <name type="scientific">Roseibium salinum</name>
    <dbReference type="NCBI Taxonomy" id="1604349"/>
    <lineage>
        <taxon>Bacteria</taxon>
        <taxon>Pseudomonadati</taxon>
        <taxon>Pseudomonadota</taxon>
        <taxon>Alphaproteobacteria</taxon>
        <taxon>Hyphomicrobiales</taxon>
        <taxon>Stappiaceae</taxon>
        <taxon>Roseibium</taxon>
    </lineage>
</organism>
<protein>
    <submittedName>
        <fullName evidence="7">ABC transporter ATP-binding protein</fullName>
    </submittedName>
</protein>
<keyword evidence="8" id="KW-1185">Reference proteome</keyword>
<dbReference type="InterPro" id="IPR052156">
    <property type="entry name" value="BCAA_Transport_ATP-bd_LivF"/>
</dbReference>
<dbReference type="SMART" id="SM00382">
    <property type="entry name" value="AAA"/>
    <property type="match status" value="1"/>
</dbReference>
<dbReference type="Gene3D" id="3.40.50.300">
    <property type="entry name" value="P-loop containing nucleotide triphosphate hydrolases"/>
    <property type="match status" value="1"/>
</dbReference>
<dbReference type="CDD" id="cd03224">
    <property type="entry name" value="ABC_TM1139_LivF_branched"/>
    <property type="match status" value="1"/>
</dbReference>
<reference evidence="7 8" key="1">
    <citation type="journal article" date="2016" name="Int. J. Syst. Evol. Microbiol.">
        <title>Labrenzia salina sp. nov., isolated from the rhizosphere of the halophyte Arthrocnemum macrostachyum.</title>
        <authorList>
            <person name="Camacho M."/>
            <person name="Redondo-Gomez S."/>
            <person name="Rodriguez-Llorente I."/>
            <person name="Rohde M."/>
            <person name="Sproer C."/>
            <person name="Schumann P."/>
            <person name="Klenk H.P."/>
            <person name="Montero-Calasanz M.D.C."/>
        </authorList>
    </citation>
    <scope>NUCLEOTIDE SEQUENCE [LARGE SCALE GENOMIC DNA]</scope>
    <source>
        <strain evidence="7 8">DSM 29163</strain>
    </source>
</reference>
<evidence type="ECO:0000256" key="3">
    <source>
        <dbReference type="ARBA" id="ARBA00022741"/>
    </source>
</evidence>
<name>A0ABT3R7D5_9HYPH</name>
<dbReference type="RefSeq" id="WP_265965583.1">
    <property type="nucleotide sequence ID" value="NZ_JAPEVI010000003.1"/>
</dbReference>
<dbReference type="Pfam" id="PF00005">
    <property type="entry name" value="ABC_tran"/>
    <property type="match status" value="1"/>
</dbReference>
<accession>A0ABT3R7D5</accession>
<keyword evidence="3" id="KW-0547">Nucleotide-binding</keyword>
<keyword evidence="5" id="KW-0029">Amino-acid transport</keyword>
<evidence type="ECO:0000256" key="2">
    <source>
        <dbReference type="ARBA" id="ARBA00022448"/>
    </source>
</evidence>
<evidence type="ECO:0000259" key="6">
    <source>
        <dbReference type="PROSITE" id="PS50893"/>
    </source>
</evidence>
<evidence type="ECO:0000313" key="7">
    <source>
        <dbReference type="EMBL" id="MCX2725072.1"/>
    </source>
</evidence>
<proteinExistence type="inferred from homology"/>
<comment type="similarity">
    <text evidence="1">Belongs to the ABC transporter superfamily.</text>
</comment>
<gene>
    <name evidence="7" type="ORF">ON753_22330</name>
</gene>
<keyword evidence="4 7" id="KW-0067">ATP-binding</keyword>
<evidence type="ECO:0000256" key="5">
    <source>
        <dbReference type="ARBA" id="ARBA00022970"/>
    </source>
</evidence>
<dbReference type="PANTHER" id="PTHR43820:SF6">
    <property type="entry name" value="ABC TRANSPORTER ATP-BINDING PROTEIN"/>
    <property type="match status" value="1"/>
</dbReference>
<dbReference type="GO" id="GO:0005524">
    <property type="term" value="F:ATP binding"/>
    <property type="evidence" value="ECO:0007669"/>
    <property type="project" value="UniProtKB-KW"/>
</dbReference>
<dbReference type="SUPFAM" id="SSF52540">
    <property type="entry name" value="P-loop containing nucleoside triphosphate hydrolases"/>
    <property type="match status" value="1"/>
</dbReference>
<evidence type="ECO:0000256" key="4">
    <source>
        <dbReference type="ARBA" id="ARBA00022840"/>
    </source>
</evidence>
<feature type="domain" description="ABC transporter" evidence="6">
    <location>
        <begin position="2"/>
        <end position="234"/>
    </location>
</feature>
<evidence type="ECO:0000313" key="8">
    <source>
        <dbReference type="Proteomes" id="UP001300261"/>
    </source>
</evidence>
<dbReference type="InterPro" id="IPR003439">
    <property type="entry name" value="ABC_transporter-like_ATP-bd"/>
</dbReference>
<dbReference type="InterPro" id="IPR003593">
    <property type="entry name" value="AAA+_ATPase"/>
</dbReference>
<dbReference type="PROSITE" id="PS00211">
    <property type="entry name" value="ABC_TRANSPORTER_1"/>
    <property type="match status" value="1"/>
</dbReference>
<comment type="caution">
    <text evidence="7">The sequence shown here is derived from an EMBL/GenBank/DDBJ whole genome shotgun (WGS) entry which is preliminary data.</text>
</comment>